<dbReference type="Pfam" id="PF11704">
    <property type="entry name" value="Folliculin"/>
    <property type="match status" value="1"/>
</dbReference>
<feature type="modified residue" description="N6-(pyridoxal phosphate)lysine" evidence="2">
    <location>
        <position position="583"/>
    </location>
</feature>
<dbReference type="InterPro" id="IPR001608">
    <property type="entry name" value="Ala_racemase_N"/>
</dbReference>
<dbReference type="Gene3D" id="3.20.20.10">
    <property type="entry name" value="Alanine racemase"/>
    <property type="match status" value="1"/>
</dbReference>
<dbReference type="GO" id="GO:0005096">
    <property type="term" value="F:GTPase activator activity"/>
    <property type="evidence" value="ECO:0007669"/>
    <property type="project" value="InterPro"/>
</dbReference>
<dbReference type="Pfam" id="PF01168">
    <property type="entry name" value="Ala_racemase_N"/>
    <property type="match status" value="1"/>
</dbReference>
<feature type="region of interest" description="Disordered" evidence="3">
    <location>
        <begin position="392"/>
        <end position="425"/>
    </location>
</feature>
<dbReference type="InterPro" id="IPR037521">
    <property type="entry name" value="FLCN/SMCR8_DENN"/>
</dbReference>
<dbReference type="PROSITE" id="PS01211">
    <property type="entry name" value="UPF0001"/>
    <property type="match status" value="1"/>
</dbReference>
<dbReference type="AlphaFoldDB" id="A0A7R8ZLS9"/>
<feature type="region of interest" description="Disordered" evidence="3">
    <location>
        <begin position="40"/>
        <end position="59"/>
    </location>
</feature>
<dbReference type="PROSITE" id="PS51834">
    <property type="entry name" value="DENN_FLCN_SMCR8"/>
    <property type="match status" value="1"/>
</dbReference>
<dbReference type="CDD" id="cd06822">
    <property type="entry name" value="PLPDE_III_YBL036c_euk"/>
    <property type="match status" value="1"/>
</dbReference>
<dbReference type="InterPro" id="IPR037520">
    <property type="entry name" value="Folliculin/SMCR8_longin"/>
</dbReference>
<protein>
    <recommendedName>
        <fullName evidence="2">Pyridoxal phosphate homeostasis protein</fullName>
        <shortName evidence="2">PLP homeostasis protein</shortName>
    </recommendedName>
</protein>
<dbReference type="OrthoDB" id="10264196at2759"/>
<feature type="compositionally biased region" description="Low complexity" evidence="3">
    <location>
        <begin position="404"/>
        <end position="419"/>
    </location>
</feature>
<dbReference type="PANTHER" id="PTHR10146">
    <property type="entry name" value="PROLINE SYNTHETASE CO-TRANSCRIBED BACTERIAL HOMOLOG PROTEIN"/>
    <property type="match status" value="1"/>
</dbReference>
<proteinExistence type="inferred from homology"/>
<dbReference type="SUPFAM" id="SSF51419">
    <property type="entry name" value="PLP-binding barrel"/>
    <property type="match status" value="1"/>
</dbReference>
<keyword evidence="1 2" id="KW-0663">Pyridoxal phosphate</keyword>
<dbReference type="PANTHER" id="PTHR10146:SF14">
    <property type="entry name" value="PYRIDOXAL PHOSPHATE HOMEOSTASIS PROTEIN"/>
    <property type="match status" value="1"/>
</dbReference>
<reference evidence="4" key="1">
    <citation type="submission" date="2020-11" db="EMBL/GenBank/DDBJ databases">
        <authorList>
            <person name="Tran Van P."/>
        </authorList>
    </citation>
    <scope>NUCLEOTIDE SEQUENCE</scope>
</reference>
<evidence type="ECO:0000256" key="3">
    <source>
        <dbReference type="SAM" id="MobiDB-lite"/>
    </source>
</evidence>
<dbReference type="GO" id="GO:0030170">
    <property type="term" value="F:pyridoxal phosphate binding"/>
    <property type="evidence" value="ECO:0007669"/>
    <property type="project" value="UniProtKB-UniRule"/>
</dbReference>
<dbReference type="InterPro" id="IPR011078">
    <property type="entry name" value="PyrdxlP_homeostasis"/>
</dbReference>
<evidence type="ECO:0000256" key="1">
    <source>
        <dbReference type="ARBA" id="ARBA00022898"/>
    </source>
</evidence>
<evidence type="ECO:0000313" key="4">
    <source>
        <dbReference type="EMBL" id="CAD7226275.1"/>
    </source>
</evidence>
<comment type="function">
    <text evidence="2">Pyridoxal 5'-phosphate (PLP)-binding protein, which may be involved in intracellular homeostatic regulation of pyridoxal 5'-phosphate (PLP), the active form of vitamin B6.</text>
</comment>
<feature type="compositionally biased region" description="Low complexity" evidence="3">
    <location>
        <begin position="40"/>
        <end position="52"/>
    </location>
</feature>
<dbReference type="HAMAP" id="MF_02087">
    <property type="entry name" value="PLP_homeostasis"/>
    <property type="match status" value="1"/>
</dbReference>
<dbReference type="FunFam" id="3.20.20.10:FF:000007">
    <property type="entry name" value="Pyridoxal phosphate homeostasis protein"/>
    <property type="match status" value="1"/>
</dbReference>
<name>A0A7R8ZLS9_9CRUS</name>
<gene>
    <name evidence="4" type="ORF">CTOB1V02_LOCUS4198</name>
</gene>
<dbReference type="NCBIfam" id="TIGR00044">
    <property type="entry name" value="YggS family pyridoxal phosphate-dependent enzyme"/>
    <property type="match status" value="1"/>
</dbReference>
<organism evidence="4">
    <name type="scientific">Cyprideis torosa</name>
    <dbReference type="NCBI Taxonomy" id="163714"/>
    <lineage>
        <taxon>Eukaryota</taxon>
        <taxon>Metazoa</taxon>
        <taxon>Ecdysozoa</taxon>
        <taxon>Arthropoda</taxon>
        <taxon>Crustacea</taxon>
        <taxon>Oligostraca</taxon>
        <taxon>Ostracoda</taxon>
        <taxon>Podocopa</taxon>
        <taxon>Podocopida</taxon>
        <taxon>Cytherocopina</taxon>
        <taxon>Cytheroidea</taxon>
        <taxon>Cytherideidae</taxon>
        <taxon>Cyprideis</taxon>
    </lineage>
</organism>
<evidence type="ECO:0000256" key="2">
    <source>
        <dbReference type="HAMAP-Rule" id="MF_03225"/>
    </source>
</evidence>
<dbReference type="EMBL" id="OB660792">
    <property type="protein sequence ID" value="CAD7226275.1"/>
    <property type="molecule type" value="Genomic_DNA"/>
</dbReference>
<accession>A0A7R8ZLS9</accession>
<sequence>MDAVVLSLFHFCELHGPSVVSCTQRFCPSTKPDSYQALLGSTSENVSGNNSESSHRGRSSSACLACDSVVESFAEVSRDSTGFVTTDEDGSVYFTRSELWDPALKKDIKHACVRCLSCESSPNESKEGPFFFVEDGRLAVLAVPFFLADSQARGFTRFFALSFMSRDRHLPLHHWLWLTDQLEQIIRDLKDRAKAVYQSEQAECDTRVARLARLPQGRGKATRSLGDLTGEKRIFAELHDSFVWILKTCHERFYVIPEQPLMNMLHDSTDPAVTSGRENKTLSDSFPVVAPEADDLIFQSLPLILGIDDMKMILEHLTAGGQVQLEPATAEGGGQLRAVAFLLVSLLPAWMVDLVLDSRKVYLLTSASKSSPTNRPGIVRVIFSDTGVSVTTLGPSSTHEEKPPVSVGLSSSSKGSSSSFTSNPTAMPARGCPAYVRRLIVIATDPSLPKETVPLAIKSLVTEFALKARVFASISKAASEEQALMQVGLTESDRPMMRFWSQRLDNDLMILRALRLRETKPLPWIFCDLICPRPFVMATPLSPPSDVKEALGRVHQQIQNAVDSRAKNLQVSPCPVKLVAVSKLKASDVILEAYACGQKDFGENYVQELVGKASEEKVLELAPDIRWHFIGHLQTNKVNKLISAPGLFMVQSVDSIKLATALNKAWDKKIQEAKRETENSSSGVSSRLKVLAQFNTSGEENKSGADPKEAVELCGFILRECSSLELVGIMTIGSFGYDTTQGPNPDFLRLMEIRQEVTTALSLDEDALEVSMGMSGDFQQAIELGSTIVRVGSSIFGARPAKSPAATSPTV</sequence>
<dbReference type="InterPro" id="IPR029066">
    <property type="entry name" value="PLP-binding_barrel"/>
</dbReference>
<comment type="similarity">
    <text evidence="2">Belongs to the pyridoxal phosphate-binding protein YggS/PROSC family.</text>
</comment>